<dbReference type="KEGG" id="cag:Cagg_2613"/>
<dbReference type="OrthoDB" id="9805870at2"/>
<keyword evidence="8" id="KW-1185">Reference proteome</keyword>
<dbReference type="PANTHER" id="PTHR42909:SF1">
    <property type="entry name" value="CARBOHYDRATE KINASE PFKB DOMAIN-CONTAINING PROTEIN"/>
    <property type="match status" value="1"/>
</dbReference>
<dbReference type="EC" id="4.2.1.70" evidence="6"/>
<evidence type="ECO:0000313" key="8">
    <source>
        <dbReference type="Proteomes" id="UP000002508"/>
    </source>
</evidence>
<evidence type="ECO:0000256" key="3">
    <source>
        <dbReference type="ARBA" id="ARBA00023211"/>
    </source>
</evidence>
<dbReference type="Pfam" id="PF04227">
    <property type="entry name" value="Indigoidine_A"/>
    <property type="match status" value="1"/>
</dbReference>
<dbReference type="Proteomes" id="UP000002508">
    <property type="component" value="Chromosome"/>
</dbReference>
<evidence type="ECO:0000313" key="7">
    <source>
        <dbReference type="EMBL" id="ACL25482.1"/>
    </source>
</evidence>
<dbReference type="Gene3D" id="3.40.1790.10">
    <property type="entry name" value="Indigoidine synthase domain"/>
    <property type="match status" value="1"/>
</dbReference>
<dbReference type="STRING" id="326427.Cagg_2613"/>
<accession>B8G4K6</accession>
<comment type="cofactor">
    <cofactor evidence="6">
        <name>Mn(2+)</name>
        <dbReference type="ChEBI" id="CHEBI:29035"/>
    </cofactor>
    <text evidence="6">Binds 1 Mn(2+) ion per subunit.</text>
</comment>
<keyword evidence="1 6" id="KW-0479">Metal-binding</keyword>
<evidence type="ECO:0000256" key="4">
    <source>
        <dbReference type="ARBA" id="ARBA00023239"/>
    </source>
</evidence>
<comment type="function">
    <text evidence="6">Catalyzes the reversible cleavage of pseudouridine 5'-phosphate (PsiMP) to ribose 5-phosphate and uracil. Functions biologically in the cleavage direction, as part of a pseudouridine degradation pathway.</text>
</comment>
<dbReference type="EMBL" id="CP001337">
    <property type="protein sequence ID" value="ACL25482.1"/>
    <property type="molecule type" value="Genomic_DNA"/>
</dbReference>
<dbReference type="HOGENOM" id="CLU_012201_0_1_0"/>
<dbReference type="InterPro" id="IPR022830">
    <property type="entry name" value="Indigdn_synthA-like"/>
</dbReference>
<name>B8G4K6_CHLAD</name>
<feature type="binding site" evidence="6">
    <location>
        <position position="84"/>
    </location>
    <ligand>
        <name>substrate</name>
    </ligand>
</feature>
<evidence type="ECO:0000256" key="6">
    <source>
        <dbReference type="HAMAP-Rule" id="MF_01876"/>
    </source>
</evidence>
<comment type="similarity">
    <text evidence="6">Belongs to the pseudouridine-5'-phosphate glycosidase family.</text>
</comment>
<feature type="binding site" evidence="6">
    <location>
        <begin position="138"/>
        <end position="140"/>
    </location>
    <ligand>
        <name>substrate</name>
    </ligand>
</feature>
<organism evidence="7 8">
    <name type="scientific">Chloroflexus aggregans (strain MD-66 / DSM 9485)</name>
    <dbReference type="NCBI Taxonomy" id="326427"/>
    <lineage>
        <taxon>Bacteria</taxon>
        <taxon>Bacillati</taxon>
        <taxon>Chloroflexota</taxon>
        <taxon>Chloroflexia</taxon>
        <taxon>Chloroflexales</taxon>
        <taxon>Chloroflexineae</taxon>
        <taxon>Chloroflexaceae</taxon>
        <taxon>Chloroflexus</taxon>
    </lineage>
</organism>
<keyword evidence="3 6" id="KW-0464">Manganese</keyword>
<feature type="binding site" evidence="6">
    <location>
        <position position="104"/>
    </location>
    <ligand>
        <name>substrate</name>
    </ligand>
</feature>
<dbReference type="GO" id="GO:0046872">
    <property type="term" value="F:metal ion binding"/>
    <property type="evidence" value="ECO:0007669"/>
    <property type="project" value="UniProtKB-KW"/>
</dbReference>
<feature type="binding site" evidence="6">
    <location>
        <position position="136"/>
    </location>
    <ligand>
        <name>Mn(2+)</name>
        <dbReference type="ChEBI" id="CHEBI:29035"/>
    </ligand>
</feature>
<proteinExistence type="inferred from homology"/>
<feature type="active site" description="Nucleophile" evidence="6">
    <location>
        <position position="157"/>
    </location>
</feature>
<dbReference type="eggNOG" id="COG2313">
    <property type="taxonomic scope" value="Bacteria"/>
</dbReference>
<dbReference type="PANTHER" id="PTHR42909">
    <property type="entry name" value="ZGC:136858"/>
    <property type="match status" value="1"/>
</dbReference>
<dbReference type="GO" id="GO:0004730">
    <property type="term" value="F:pseudouridylate synthase activity"/>
    <property type="evidence" value="ECO:0007669"/>
    <property type="project" value="UniProtKB-UniRule"/>
</dbReference>
<sequence>MLRVAEEVMTALEEGRAVVALESTLISHGLPYPHNLAVAEGLEAEVRANGAVPATIGVIEGVPVVGLNGNELERLATGGEHIRKLSRRDVGLAMVDRADGATTVAATMAIAAAAGIEVFATGGIGGVHRGASRSWDVSADLTELGRTPVLVVCAGAKAILDLPATLEYLETQGVPVVGYQTNEFPAFYTPHSGLLVTAVATDALAAARMWRLQRRYRSFAAPGGMLLCVPPPESSALERDAVEAAIVRALARAEAEGVRGPAVTPFLLAAMAEETSGESIETNIALLRNNTRVAAEVAVRISELG</sequence>
<evidence type="ECO:0000256" key="5">
    <source>
        <dbReference type="ARBA" id="ARBA00023295"/>
    </source>
</evidence>
<dbReference type="GO" id="GO:0016798">
    <property type="term" value="F:hydrolase activity, acting on glycosyl bonds"/>
    <property type="evidence" value="ECO:0007669"/>
    <property type="project" value="UniProtKB-KW"/>
</dbReference>
<keyword evidence="4 6" id="KW-0456">Lyase</keyword>
<dbReference type="SUPFAM" id="SSF110581">
    <property type="entry name" value="Indigoidine synthase A-like"/>
    <property type="match status" value="1"/>
</dbReference>
<dbReference type="RefSeq" id="WP_015941340.1">
    <property type="nucleotide sequence ID" value="NC_011831.1"/>
</dbReference>
<reference evidence="7" key="1">
    <citation type="submission" date="2008-12" db="EMBL/GenBank/DDBJ databases">
        <title>Complete sequence of Chloroflexus aggregans DSM 9485.</title>
        <authorList>
            <consortium name="US DOE Joint Genome Institute"/>
            <person name="Lucas S."/>
            <person name="Copeland A."/>
            <person name="Lapidus A."/>
            <person name="Glavina del Rio T."/>
            <person name="Dalin E."/>
            <person name="Tice H."/>
            <person name="Pitluck S."/>
            <person name="Foster B."/>
            <person name="Larimer F."/>
            <person name="Land M."/>
            <person name="Hauser L."/>
            <person name="Kyrpides N."/>
            <person name="Mikhailova N."/>
            <person name="Bryant D."/>
            <person name="Richardson P."/>
        </authorList>
    </citation>
    <scope>NUCLEOTIDE SEQUENCE</scope>
    <source>
        <strain evidence="7">DSM 9485</strain>
    </source>
</reference>
<comment type="catalytic activity">
    <reaction evidence="6">
        <text>D-ribose 5-phosphate + uracil = psi-UMP + H2O</text>
        <dbReference type="Rhea" id="RHEA:18337"/>
        <dbReference type="ChEBI" id="CHEBI:15377"/>
        <dbReference type="ChEBI" id="CHEBI:17568"/>
        <dbReference type="ChEBI" id="CHEBI:58380"/>
        <dbReference type="ChEBI" id="CHEBI:78346"/>
        <dbReference type="EC" id="4.2.1.70"/>
    </reaction>
</comment>
<gene>
    <name evidence="6" type="primary">psuG</name>
    <name evidence="7" type="ordered locus">Cagg_2613</name>
</gene>
<keyword evidence="5 6" id="KW-0326">Glycosidase</keyword>
<dbReference type="GO" id="GO:0046113">
    <property type="term" value="P:nucleobase catabolic process"/>
    <property type="evidence" value="ECO:0007669"/>
    <property type="project" value="UniProtKB-UniRule"/>
</dbReference>
<evidence type="ECO:0000256" key="2">
    <source>
        <dbReference type="ARBA" id="ARBA00022801"/>
    </source>
</evidence>
<dbReference type="HAMAP" id="MF_01876">
    <property type="entry name" value="PsiMP_glycosidase"/>
    <property type="match status" value="1"/>
</dbReference>
<protein>
    <recommendedName>
        <fullName evidence="6">Pseudouridine-5'-phosphate glycosidase</fullName>
        <shortName evidence="6">PsiMP glycosidase</shortName>
        <ecNumber evidence="6">4.2.1.70</ecNumber>
    </recommendedName>
</protein>
<dbReference type="InterPro" id="IPR007342">
    <property type="entry name" value="PsuG"/>
</dbReference>
<comment type="subunit">
    <text evidence="6">Homotrimer.</text>
</comment>
<dbReference type="GO" id="GO:0005737">
    <property type="term" value="C:cytoplasm"/>
    <property type="evidence" value="ECO:0007669"/>
    <property type="project" value="TreeGrafter"/>
</dbReference>
<feature type="active site" description="Proton donor" evidence="6">
    <location>
        <position position="22"/>
    </location>
</feature>
<dbReference type="AlphaFoldDB" id="B8G4K6"/>
<evidence type="ECO:0000256" key="1">
    <source>
        <dbReference type="ARBA" id="ARBA00022723"/>
    </source>
</evidence>
<keyword evidence="2 6" id="KW-0378">Hydrolase</keyword>